<reference evidence="2 3" key="1">
    <citation type="submission" date="2020-04" db="EMBL/GenBank/DDBJ databases">
        <title>Rhodospirillaceae bacterium KN72 isolated from deep sea.</title>
        <authorList>
            <person name="Zhang D.-C."/>
        </authorList>
    </citation>
    <scope>NUCLEOTIDE SEQUENCE [LARGE SCALE GENOMIC DNA]</scope>
    <source>
        <strain evidence="2 3">KN72</strain>
    </source>
</reference>
<name>A0A7Y0E4C4_9PROT</name>
<dbReference type="Proteomes" id="UP000539372">
    <property type="component" value="Unassembled WGS sequence"/>
</dbReference>
<gene>
    <name evidence="2" type="ORF">HH303_16970</name>
</gene>
<dbReference type="RefSeq" id="WP_169626562.1">
    <property type="nucleotide sequence ID" value="NZ_JABBNT010000005.1"/>
</dbReference>
<keyword evidence="1" id="KW-1133">Transmembrane helix</keyword>
<evidence type="ECO:0000313" key="3">
    <source>
        <dbReference type="Proteomes" id="UP000539372"/>
    </source>
</evidence>
<accession>A0A7Y0E4C4</accession>
<evidence type="ECO:0000313" key="2">
    <source>
        <dbReference type="EMBL" id="NMM46186.1"/>
    </source>
</evidence>
<feature type="transmembrane region" description="Helical" evidence="1">
    <location>
        <begin position="12"/>
        <end position="36"/>
    </location>
</feature>
<dbReference type="AlphaFoldDB" id="A0A7Y0E4C4"/>
<dbReference type="Pfam" id="PF05751">
    <property type="entry name" value="FixH"/>
    <property type="match status" value="1"/>
</dbReference>
<organism evidence="2 3">
    <name type="scientific">Pacificispira spongiicola</name>
    <dbReference type="NCBI Taxonomy" id="2729598"/>
    <lineage>
        <taxon>Bacteria</taxon>
        <taxon>Pseudomonadati</taxon>
        <taxon>Pseudomonadota</taxon>
        <taxon>Alphaproteobacteria</taxon>
        <taxon>Rhodospirillales</taxon>
        <taxon>Rhodospirillaceae</taxon>
        <taxon>Pacificispira</taxon>
    </lineage>
</organism>
<evidence type="ECO:0000256" key="1">
    <source>
        <dbReference type="SAM" id="Phobius"/>
    </source>
</evidence>
<proteinExistence type="predicted"/>
<protein>
    <submittedName>
        <fullName evidence="2">FixH family protein</fullName>
    </submittedName>
</protein>
<dbReference type="InterPro" id="IPR008620">
    <property type="entry name" value="FixH"/>
</dbReference>
<comment type="caution">
    <text evidence="2">The sequence shown here is derived from an EMBL/GenBank/DDBJ whole genome shotgun (WGS) entry which is preliminary data.</text>
</comment>
<keyword evidence="1" id="KW-0472">Membrane</keyword>
<sequence length="167" mass="18674">MTEPTQPTRRSRIPLIFFAFFGVVLIANGIMIYIALSTWTGLETPNSYLKGLDYNKTLEEVSTQNALHWTVDSSIAPVGQPGRFAVSIRISDKAGEPLRAARVVASFERPTHYGIDSRAELSEVEPGLYVGTVDLAEAGAWNLRRLVWHGEETHQTVERVFLKPENF</sequence>
<dbReference type="EMBL" id="JABBNT010000005">
    <property type="protein sequence ID" value="NMM46186.1"/>
    <property type="molecule type" value="Genomic_DNA"/>
</dbReference>
<keyword evidence="1" id="KW-0812">Transmembrane</keyword>
<keyword evidence="3" id="KW-1185">Reference proteome</keyword>